<reference evidence="3" key="1">
    <citation type="submission" date="2025-08" db="UniProtKB">
        <authorList>
            <consortium name="RefSeq"/>
        </authorList>
    </citation>
    <scope>IDENTIFICATION</scope>
</reference>
<feature type="compositionally biased region" description="Low complexity" evidence="1">
    <location>
        <begin position="22"/>
        <end position="46"/>
    </location>
</feature>
<feature type="compositionally biased region" description="Polar residues" evidence="1">
    <location>
        <begin position="160"/>
        <end position="171"/>
    </location>
</feature>
<evidence type="ECO:0000313" key="3">
    <source>
        <dbReference type="RefSeq" id="XP_010932821.1"/>
    </source>
</evidence>
<sequence length="299" mass="32393">MEDSAKRRQRLQAMRLEAEATSSSSSQSLNSSVPPSQPSPQLSNPLLDPPPASESSPPARRFDYYTDPMSAFSGAKRKGGPGAYCSPTPPPSRPNVGPRTFHMSHHQLHATQSQGSTSYQMPPQFSPNTSWRSPVQYSTPYRGYQGTPVGGSGVLTRSGGSFSDRCTSTPLSGGFSPHHGRGGSHVSTPGMRGSPHSNSGRGKGGRFSGYHSPRWTRGQGSGSYRTGSDRQEIDHYYHKSMVKDPWRKLKPIVGDITKPRNWLLDSKKVKVAESGSKFSFSKTGCLAQFLADEEAASEM</sequence>
<feature type="region of interest" description="Disordered" evidence="1">
    <location>
        <begin position="1"/>
        <end position="133"/>
    </location>
</feature>
<dbReference type="RefSeq" id="XP_010932821.1">
    <property type="nucleotide sequence ID" value="XM_010934519.3"/>
</dbReference>
<dbReference type="InterPro" id="IPR028265">
    <property type="entry name" value="TTDN1/SICKLE"/>
</dbReference>
<proteinExistence type="predicted"/>
<feature type="compositionally biased region" description="Polar residues" evidence="1">
    <location>
        <begin position="109"/>
        <end position="133"/>
    </location>
</feature>
<dbReference type="GO" id="GO:0035196">
    <property type="term" value="P:miRNA processing"/>
    <property type="evidence" value="ECO:0007669"/>
    <property type="project" value="InterPro"/>
</dbReference>
<accession>A0A6I9RV04</accession>
<keyword evidence="2" id="KW-1185">Reference proteome</keyword>
<feature type="region of interest" description="Disordered" evidence="1">
    <location>
        <begin position="160"/>
        <end position="229"/>
    </location>
</feature>
<dbReference type="InParanoid" id="A0A6I9RV04"/>
<dbReference type="PANTHER" id="PTHR36054">
    <property type="entry name" value="PROTEIN SICKLE"/>
    <property type="match status" value="1"/>
</dbReference>
<dbReference type="GO" id="GO:0000398">
    <property type="term" value="P:mRNA splicing, via spliceosome"/>
    <property type="evidence" value="ECO:0007669"/>
    <property type="project" value="InterPro"/>
</dbReference>
<gene>
    <name evidence="3" type="primary">LOC105053396</name>
</gene>
<protein>
    <submittedName>
        <fullName evidence="3">LOW QUALITY PROTEIN: protein SICKLE-like</fullName>
    </submittedName>
</protein>
<evidence type="ECO:0000256" key="1">
    <source>
        <dbReference type="SAM" id="MobiDB-lite"/>
    </source>
</evidence>
<dbReference type="InterPro" id="IPR039292">
    <property type="entry name" value="SICKLE"/>
</dbReference>
<organism evidence="2 3">
    <name type="scientific">Elaeis guineensis var. tenera</name>
    <name type="common">Oil palm</name>
    <dbReference type="NCBI Taxonomy" id="51953"/>
    <lineage>
        <taxon>Eukaryota</taxon>
        <taxon>Viridiplantae</taxon>
        <taxon>Streptophyta</taxon>
        <taxon>Embryophyta</taxon>
        <taxon>Tracheophyta</taxon>
        <taxon>Spermatophyta</taxon>
        <taxon>Magnoliopsida</taxon>
        <taxon>Liliopsida</taxon>
        <taxon>Arecaceae</taxon>
        <taxon>Arecoideae</taxon>
        <taxon>Cocoseae</taxon>
        <taxon>Elaeidinae</taxon>
        <taxon>Elaeis</taxon>
    </lineage>
</organism>
<name>A0A6I9RV04_ELAGV</name>
<dbReference type="PANTHER" id="PTHR36054:SF2">
    <property type="entry name" value="PROTEIN SICKLE"/>
    <property type="match status" value="1"/>
</dbReference>
<dbReference type="AlphaFoldDB" id="A0A6I9RV04"/>
<dbReference type="Proteomes" id="UP000504607">
    <property type="component" value="Chromosome 10"/>
</dbReference>
<dbReference type="OrthoDB" id="1935385at2759"/>
<dbReference type="Pfam" id="PF15502">
    <property type="entry name" value="MPLKIP"/>
    <property type="match status" value="1"/>
</dbReference>
<evidence type="ECO:0000313" key="2">
    <source>
        <dbReference type="Proteomes" id="UP000504607"/>
    </source>
</evidence>